<dbReference type="Proteomes" id="UP000192801">
    <property type="component" value="Unassembled WGS sequence"/>
</dbReference>
<dbReference type="InterPro" id="IPR049304">
    <property type="entry name" value="Gly_rich_dom"/>
</dbReference>
<dbReference type="AlphaFoldDB" id="A0A1X0D8H5"/>
<evidence type="ECO:0000259" key="2">
    <source>
        <dbReference type="Pfam" id="PF21722"/>
    </source>
</evidence>
<reference evidence="3 4" key="1">
    <citation type="submission" date="2016-12" db="EMBL/GenBank/DDBJ databases">
        <title>The new phylogeny of genus Mycobacterium.</title>
        <authorList>
            <person name="Tortoli E."/>
            <person name="Trovato A."/>
            <person name="Cirillo D.M."/>
        </authorList>
    </citation>
    <scope>NUCLEOTIDE SEQUENCE [LARGE SCALE GENOMIC DNA]</scope>
    <source>
        <strain evidence="3 4">DSM 45130</strain>
    </source>
</reference>
<dbReference type="Pfam" id="PF21722">
    <property type="entry name" value="Gly_rich_2"/>
    <property type="match status" value="1"/>
</dbReference>
<evidence type="ECO:0000313" key="3">
    <source>
        <dbReference type="EMBL" id="ORA68519.1"/>
    </source>
</evidence>
<dbReference type="RefSeq" id="WP_110810890.1">
    <property type="nucleotide sequence ID" value="NZ_AP022618.1"/>
</dbReference>
<gene>
    <name evidence="3" type="ORF">BST26_14315</name>
</gene>
<feature type="compositionally biased region" description="Polar residues" evidence="1">
    <location>
        <begin position="72"/>
        <end position="82"/>
    </location>
</feature>
<keyword evidence="4" id="KW-1185">Reference proteome</keyword>
<comment type="caution">
    <text evidence="3">The sequence shown here is derived from an EMBL/GenBank/DDBJ whole genome shotgun (WGS) entry which is preliminary data.</text>
</comment>
<feature type="domain" description="Glycine-rich" evidence="2">
    <location>
        <begin position="283"/>
        <end position="425"/>
    </location>
</feature>
<evidence type="ECO:0000256" key="1">
    <source>
        <dbReference type="SAM" id="MobiDB-lite"/>
    </source>
</evidence>
<accession>A0A1X0D8H5</accession>
<dbReference type="STRING" id="444597.BST26_14315"/>
<evidence type="ECO:0000313" key="4">
    <source>
        <dbReference type="Proteomes" id="UP000192801"/>
    </source>
</evidence>
<feature type="region of interest" description="Disordered" evidence="1">
    <location>
        <begin position="68"/>
        <end position="89"/>
    </location>
</feature>
<name>A0A1X0D8H5_9MYCO</name>
<organism evidence="3 4">
    <name type="scientific">Mycolicibacterium insubricum</name>
    <dbReference type="NCBI Taxonomy" id="444597"/>
    <lineage>
        <taxon>Bacteria</taxon>
        <taxon>Bacillati</taxon>
        <taxon>Actinomycetota</taxon>
        <taxon>Actinomycetes</taxon>
        <taxon>Mycobacteriales</taxon>
        <taxon>Mycobacteriaceae</taxon>
        <taxon>Mycolicibacterium</taxon>
    </lineage>
</organism>
<feature type="region of interest" description="Disordered" evidence="1">
    <location>
        <begin position="214"/>
        <end position="236"/>
    </location>
</feature>
<proteinExistence type="predicted"/>
<sequence>MPVYLGDVPLDSAAVGATAASAIYLGSTKIWPAVTFPYVIENSNVTDADVPVGATGCWVTLHGPGADGADGPQSSYSSSARTVQGGGGGGGGAAIPRFFIPASALGPTWSLTLGTPARSASDSRFVSGTITLTAGGGKGGDGGTATATGITGVTTIDGGNAASNAIDNADSTGAGAGGGKGGNSQKSSNASPTNFSGIAGGSATVIPATGVAPNGGNGAKARSSGSQTSGTMYGGGGGGGGGAYPGGGPATTSTVSSVGGDGGAGYVKVEWVTNHYWSAPDIGSWSFTPPAWAKAGDLCDVILIGGGVAGGEGSNSATGPGGNAASYVTQTITLGVQLAPNGTLSGTVGAGGTPNGSAGGATTCTQLGLSAAGATGTSAGQAGKTPTPVTVGGTTYADFGAGGDGGPSKGIFGLGNGTGAPGQRGGVLICVRGAS</sequence>
<protein>
    <recommendedName>
        <fullName evidence="2">Glycine-rich domain-containing protein</fullName>
    </recommendedName>
</protein>
<feature type="region of interest" description="Disordered" evidence="1">
    <location>
        <begin position="173"/>
        <end position="195"/>
    </location>
</feature>
<dbReference type="EMBL" id="MVHS01000036">
    <property type="protein sequence ID" value="ORA68519.1"/>
    <property type="molecule type" value="Genomic_DNA"/>
</dbReference>